<dbReference type="Gene3D" id="3.90.1490.10">
    <property type="entry name" value="putative n-type atp pyrophosphatase, domain 2"/>
    <property type="match status" value="1"/>
</dbReference>
<dbReference type="GO" id="GO:0005524">
    <property type="term" value="F:ATP binding"/>
    <property type="evidence" value="ECO:0007669"/>
    <property type="project" value="UniProtKB-KW"/>
</dbReference>
<comment type="similarity">
    <text evidence="2">Belongs to the Diphthine--ammonia ligase family.</text>
</comment>
<dbReference type="InterPro" id="IPR030662">
    <property type="entry name" value="DPH6/MJ0570"/>
</dbReference>
<dbReference type="GO" id="GO:0017178">
    <property type="term" value="F:diphthine-ammonia ligase activity"/>
    <property type="evidence" value="ECO:0007669"/>
    <property type="project" value="UniProtKB-EC"/>
</dbReference>
<dbReference type="EMBL" id="SIDB01000002">
    <property type="protein sequence ID" value="KAI3435979.1"/>
    <property type="molecule type" value="Genomic_DNA"/>
</dbReference>
<evidence type="ECO:0000256" key="10">
    <source>
        <dbReference type="ARBA" id="ARBA00031552"/>
    </source>
</evidence>
<gene>
    <name evidence="15" type="ORF">D9Q98_002037</name>
</gene>
<evidence type="ECO:0000313" key="15">
    <source>
        <dbReference type="EMBL" id="KAI3435979.1"/>
    </source>
</evidence>
<feature type="compositionally biased region" description="Low complexity" evidence="13">
    <location>
        <begin position="632"/>
        <end position="649"/>
    </location>
</feature>
<evidence type="ECO:0000313" key="16">
    <source>
        <dbReference type="Proteomes" id="UP001055712"/>
    </source>
</evidence>
<feature type="domain" description="Diphthamide synthase" evidence="14">
    <location>
        <begin position="1"/>
        <end position="222"/>
    </location>
</feature>
<dbReference type="FunFam" id="3.40.50.620:FF:000069">
    <property type="entry name" value="diphthine--ammonia ligase"/>
    <property type="match status" value="1"/>
</dbReference>
<evidence type="ECO:0000256" key="3">
    <source>
        <dbReference type="ARBA" id="ARBA00012089"/>
    </source>
</evidence>
<dbReference type="OrthoDB" id="686384at2759"/>
<dbReference type="NCBIfam" id="TIGR00290">
    <property type="entry name" value="MJ0570_dom"/>
    <property type="match status" value="1"/>
</dbReference>
<sequence>MKVVSLVSGGKDSCYNMVLCQHYGHEIVALANLLPPQHETDDLDSYMYQTVGHQLIAAYAHCMRLPLYRRAITGCAADQRLVYQDTEGDEVEDLYCLLAFVKQAHPEVTAVASGAIASDYQRTRVERVCSRLGLVSLAYLWHQPQAPLLQRMIAAEVDAILVKVAAAGLVPAKHLGAHLATLPAQLHALRRLYGSNVCGEGGEYESLTLDCPALFTHGRIVLDSWEAVTVSPDSMAPVALLHPTAFHVEAKQPPLTAAAANGEADAAGAVAREAAAEAAAVVVEVPADWAPAALSVPAPAADEAAEGALDVQLGIVDGSQYCTVSASVATPGIDGPDLTSAAGTATGLSAALRRVSDALPALGLGWGSSLFVHLYVPSMAQFGAANAAYAAFLPAVNPPSRATVELCSTSQLAMVVEVLLARREKGRRVLHVQSISEWAPSCIGPYSQATRHQGLVHFAGQIALDPATMGIVAGGIDEQCARCLLSCQRVAVAVQTDLARSLLWCTVYCSEAAGEQGRQRAAAHLCAFLGAPPDTSALGERRSAGSVACKSDSRNESDSGSEEEAEDVRLDDYLRPPHMQRHWQPLLTFVTVPALPRGVLVEVQPVACVVDASLVADSSSSSDDGERSNQPAAVAARRTSRRAAASAARPDGSTMPGWIGRVQQHCSSSSSCLWSPGRLARVQAWVSAQQPGSCWRQALGAAAGELSERLAAAGLAADDVAVCKAYCRSSLLDAQHQLPAGQEGLTAAMICNAVQLELPGVQPTLVPVSAVGINPAADCSMLLEVLAVRVEAICP</sequence>
<organism evidence="15 16">
    <name type="scientific">Chlorella vulgaris</name>
    <name type="common">Green alga</name>
    <dbReference type="NCBI Taxonomy" id="3077"/>
    <lineage>
        <taxon>Eukaryota</taxon>
        <taxon>Viridiplantae</taxon>
        <taxon>Chlorophyta</taxon>
        <taxon>core chlorophytes</taxon>
        <taxon>Trebouxiophyceae</taxon>
        <taxon>Chlorellales</taxon>
        <taxon>Chlorellaceae</taxon>
        <taxon>Chlorella clade</taxon>
        <taxon>Chlorella</taxon>
    </lineage>
</organism>
<reference evidence="15" key="1">
    <citation type="journal article" date="2019" name="Plant J.">
        <title>Chlorella vulgaris genome assembly and annotation reveals the molecular basis for metabolic acclimation to high light conditions.</title>
        <authorList>
            <person name="Cecchin M."/>
            <person name="Marcolungo L."/>
            <person name="Rossato M."/>
            <person name="Girolomoni L."/>
            <person name="Cosentino E."/>
            <person name="Cuine S."/>
            <person name="Li-Beisson Y."/>
            <person name="Delledonne M."/>
            <person name="Ballottari M."/>
        </authorList>
    </citation>
    <scope>NUCLEOTIDE SEQUENCE</scope>
    <source>
        <strain evidence="15">211/11P</strain>
    </source>
</reference>
<dbReference type="Proteomes" id="UP001055712">
    <property type="component" value="Unassembled WGS sequence"/>
</dbReference>
<proteinExistence type="inferred from homology"/>
<evidence type="ECO:0000256" key="12">
    <source>
        <dbReference type="ARBA" id="ARBA00048108"/>
    </source>
</evidence>
<evidence type="ECO:0000256" key="6">
    <source>
        <dbReference type="ARBA" id="ARBA00022741"/>
    </source>
</evidence>
<reference evidence="15" key="2">
    <citation type="submission" date="2020-11" db="EMBL/GenBank/DDBJ databases">
        <authorList>
            <person name="Cecchin M."/>
            <person name="Marcolungo L."/>
            <person name="Rossato M."/>
            <person name="Girolomoni L."/>
            <person name="Cosentino E."/>
            <person name="Cuine S."/>
            <person name="Li-Beisson Y."/>
            <person name="Delledonne M."/>
            <person name="Ballottari M."/>
        </authorList>
    </citation>
    <scope>NUCLEOTIDE SEQUENCE</scope>
    <source>
        <strain evidence="15">211/11P</strain>
        <tissue evidence="15">Whole cell</tissue>
    </source>
</reference>
<dbReference type="GO" id="GO:0017183">
    <property type="term" value="P:protein histidyl modification to diphthamide"/>
    <property type="evidence" value="ECO:0007669"/>
    <property type="project" value="TreeGrafter"/>
</dbReference>
<comment type="caution">
    <text evidence="15">The sequence shown here is derived from an EMBL/GenBank/DDBJ whole genome shotgun (WGS) entry which is preliminary data.</text>
</comment>
<dbReference type="EC" id="6.3.1.14" evidence="3"/>
<dbReference type="Gene3D" id="3.40.50.620">
    <property type="entry name" value="HUPs"/>
    <property type="match status" value="1"/>
</dbReference>
<evidence type="ECO:0000256" key="13">
    <source>
        <dbReference type="SAM" id="MobiDB-lite"/>
    </source>
</evidence>
<dbReference type="Pfam" id="PF01042">
    <property type="entry name" value="Ribonuc_L-PSP"/>
    <property type="match status" value="1"/>
</dbReference>
<evidence type="ECO:0000256" key="1">
    <source>
        <dbReference type="ARBA" id="ARBA00005156"/>
    </source>
</evidence>
<dbReference type="Pfam" id="PF01902">
    <property type="entry name" value="Diphthami_syn_2"/>
    <property type="match status" value="1"/>
</dbReference>
<keyword evidence="6" id="KW-0547">Nucleotide-binding</keyword>
<dbReference type="FunFam" id="3.90.1490.10:FF:000001">
    <property type="entry name" value="Diphthine--ammonia ligase"/>
    <property type="match status" value="1"/>
</dbReference>
<evidence type="ECO:0000256" key="5">
    <source>
        <dbReference type="ARBA" id="ARBA00022598"/>
    </source>
</evidence>
<dbReference type="InterPro" id="IPR006175">
    <property type="entry name" value="YjgF/YER057c/UK114"/>
</dbReference>
<dbReference type="SUPFAM" id="SSF52402">
    <property type="entry name" value="Adenine nucleotide alpha hydrolases-like"/>
    <property type="match status" value="1"/>
</dbReference>
<protein>
    <recommendedName>
        <fullName evidence="4">Diphthine--ammonia ligase</fullName>
        <ecNumber evidence="3">6.3.1.14</ecNumber>
    </recommendedName>
    <alternativeName>
        <fullName evidence="9">ATP-binding domain-containing protein 4</fullName>
    </alternativeName>
    <alternativeName>
        <fullName evidence="8">Diphthamide synthase</fullName>
    </alternativeName>
    <alternativeName>
        <fullName evidence="10">Diphthamide synthetase</fullName>
    </alternativeName>
    <alternativeName>
        <fullName evidence="11">Protein DPH6 homolog</fullName>
    </alternativeName>
</protein>
<evidence type="ECO:0000259" key="14">
    <source>
        <dbReference type="Pfam" id="PF01902"/>
    </source>
</evidence>
<dbReference type="InterPro" id="IPR035959">
    <property type="entry name" value="RutC-like_sf"/>
</dbReference>
<evidence type="ECO:0000256" key="7">
    <source>
        <dbReference type="ARBA" id="ARBA00022840"/>
    </source>
</evidence>
<feature type="region of interest" description="Disordered" evidence="13">
    <location>
        <begin position="537"/>
        <end position="571"/>
    </location>
</feature>
<dbReference type="AlphaFoldDB" id="A0A9D4TVQ1"/>
<keyword evidence="7" id="KW-0067">ATP-binding</keyword>
<evidence type="ECO:0000256" key="9">
    <source>
        <dbReference type="ARBA" id="ARBA00031202"/>
    </source>
</evidence>
<dbReference type="CDD" id="cd01994">
    <property type="entry name" value="AANH_PF0828-like"/>
    <property type="match status" value="1"/>
</dbReference>
<evidence type="ECO:0000256" key="11">
    <source>
        <dbReference type="ARBA" id="ARBA00032849"/>
    </source>
</evidence>
<dbReference type="PANTHER" id="PTHR12196:SF2">
    <property type="entry name" value="DIPHTHINE--AMMONIA LIGASE"/>
    <property type="match status" value="1"/>
</dbReference>
<dbReference type="Gene3D" id="3.30.1330.40">
    <property type="entry name" value="RutC-like"/>
    <property type="match status" value="2"/>
</dbReference>
<feature type="region of interest" description="Disordered" evidence="13">
    <location>
        <begin position="617"/>
        <end position="656"/>
    </location>
</feature>
<keyword evidence="5" id="KW-0436">Ligase</keyword>
<dbReference type="SUPFAM" id="SSF55298">
    <property type="entry name" value="YjgF-like"/>
    <property type="match status" value="2"/>
</dbReference>
<evidence type="ECO:0000256" key="8">
    <source>
        <dbReference type="ARBA" id="ARBA00029814"/>
    </source>
</evidence>
<name>A0A9D4TVQ1_CHLVU</name>
<dbReference type="PANTHER" id="PTHR12196">
    <property type="entry name" value="DOMAIN OF UNKNOWN FUNCTION 71 DUF71 -CONTAINING PROTEIN"/>
    <property type="match status" value="1"/>
</dbReference>
<dbReference type="InterPro" id="IPR014729">
    <property type="entry name" value="Rossmann-like_a/b/a_fold"/>
</dbReference>
<keyword evidence="16" id="KW-1185">Reference proteome</keyword>
<evidence type="ECO:0000256" key="2">
    <source>
        <dbReference type="ARBA" id="ARBA00008496"/>
    </source>
</evidence>
<dbReference type="InterPro" id="IPR002761">
    <property type="entry name" value="Diphthami_syn_dom"/>
</dbReference>
<accession>A0A9D4TVQ1</accession>
<comment type="catalytic activity">
    <reaction evidence="12">
        <text>diphthine-[translation elongation factor 2] + NH4(+) + ATP = diphthamide-[translation elongation factor 2] + AMP + diphosphate + H(+)</text>
        <dbReference type="Rhea" id="RHEA:19753"/>
        <dbReference type="Rhea" id="RHEA-COMP:10172"/>
        <dbReference type="Rhea" id="RHEA-COMP:10174"/>
        <dbReference type="ChEBI" id="CHEBI:15378"/>
        <dbReference type="ChEBI" id="CHEBI:16692"/>
        <dbReference type="ChEBI" id="CHEBI:28938"/>
        <dbReference type="ChEBI" id="CHEBI:30616"/>
        <dbReference type="ChEBI" id="CHEBI:33019"/>
        <dbReference type="ChEBI" id="CHEBI:82696"/>
        <dbReference type="ChEBI" id="CHEBI:456215"/>
        <dbReference type="EC" id="6.3.1.14"/>
    </reaction>
</comment>
<evidence type="ECO:0000256" key="4">
    <source>
        <dbReference type="ARBA" id="ARBA00018426"/>
    </source>
</evidence>
<comment type="pathway">
    <text evidence="1">Protein modification; peptidyl-diphthamide biosynthesis.</text>
</comment>